<accession>A0A7D4TRA1</accession>
<dbReference type="Proteomes" id="UP000501003">
    <property type="component" value="Chromosome"/>
</dbReference>
<evidence type="ECO:0000256" key="1">
    <source>
        <dbReference type="SAM" id="Phobius"/>
    </source>
</evidence>
<feature type="transmembrane region" description="Helical" evidence="1">
    <location>
        <begin position="173"/>
        <end position="191"/>
    </location>
</feature>
<evidence type="ECO:0000313" key="3">
    <source>
        <dbReference type="Proteomes" id="UP000501003"/>
    </source>
</evidence>
<keyword evidence="1" id="KW-1133">Transmembrane helix</keyword>
<dbReference type="PANTHER" id="PTHR40761">
    <property type="entry name" value="CONSERVED INTEGRAL MEMBRANE ALANINE VALINE AND LEUCINE RICH PROTEIN-RELATED"/>
    <property type="match status" value="1"/>
</dbReference>
<feature type="transmembrane region" description="Helical" evidence="1">
    <location>
        <begin position="203"/>
        <end position="224"/>
    </location>
</feature>
<reference evidence="2 3" key="1">
    <citation type="submission" date="2020-05" db="EMBL/GenBank/DDBJ databases">
        <title>Aquirufa sp. strain 15G-AUS-rot a new Aquirufa species.</title>
        <authorList>
            <person name="Pitt A."/>
            <person name="Hahn M.W."/>
        </authorList>
    </citation>
    <scope>NUCLEOTIDE SEQUENCE [LARGE SCALE GENOMIC DNA]</scope>
    <source>
        <strain evidence="2 3">15G-AUS-rot</strain>
    </source>
</reference>
<keyword evidence="1" id="KW-0812">Transmembrane</keyword>
<dbReference type="PANTHER" id="PTHR40761:SF1">
    <property type="entry name" value="CONSERVED INTEGRAL MEMBRANE ALANINE VALINE AND LEUCINE RICH PROTEIN-RELATED"/>
    <property type="match status" value="1"/>
</dbReference>
<sequence>MLIPEFARPIAIGLAVMGAVFLALGAQFQNDAVTEHHAPKQFKLRSLHLRQVLDLLRRPRWLTGTTFMALAIIVQLGALALAPLIVVQPIGAIALIITSILNARIYKLKLDPKTFGAIALTMLGVAGFVLFAATSATQVKLDDAMLLQVVGVLIVVLVIFGSLFYFSRGKVGPLHYIFGAGVLYGFVASLAKVVIQRVIQADINWLTLLALVALAAAAILGGWFVQNAYAAGPPDLVIAGLTVIDPVVAVGIAIVILGEASMAELGQVLGFGVSGLVAIAGVLVLSKVHPQLSKKLEV</sequence>
<keyword evidence="3" id="KW-1185">Reference proteome</keyword>
<feature type="transmembrane region" description="Helical" evidence="1">
    <location>
        <begin position="61"/>
        <end position="79"/>
    </location>
</feature>
<dbReference type="KEGG" id="aqg:HRU87_03120"/>
<feature type="transmembrane region" description="Helical" evidence="1">
    <location>
        <begin position="6"/>
        <end position="26"/>
    </location>
</feature>
<keyword evidence="1" id="KW-0472">Membrane</keyword>
<dbReference type="RefSeq" id="WP_173493490.1">
    <property type="nucleotide sequence ID" value="NZ_CP054056.1"/>
</dbReference>
<feature type="transmembrane region" description="Helical" evidence="1">
    <location>
        <begin position="236"/>
        <end position="256"/>
    </location>
</feature>
<dbReference type="AlphaFoldDB" id="A0A7D4TRA1"/>
<feature type="transmembrane region" description="Helical" evidence="1">
    <location>
        <begin position="268"/>
        <end position="286"/>
    </location>
</feature>
<evidence type="ECO:0000313" key="2">
    <source>
        <dbReference type="EMBL" id="QKJ25193.1"/>
    </source>
</evidence>
<dbReference type="InterPro" id="IPR037185">
    <property type="entry name" value="EmrE-like"/>
</dbReference>
<protein>
    <submittedName>
        <fullName evidence="2">Multidrug DMT transporter permease</fullName>
    </submittedName>
</protein>
<organism evidence="2 3">
    <name type="scientific">Aquiluna borgnonia</name>
    <dbReference type="NCBI Taxonomy" id="2499157"/>
    <lineage>
        <taxon>Bacteria</taxon>
        <taxon>Bacillati</taxon>
        <taxon>Actinomycetota</taxon>
        <taxon>Actinomycetes</taxon>
        <taxon>Micrococcales</taxon>
        <taxon>Microbacteriaceae</taxon>
        <taxon>Luna cluster</taxon>
        <taxon>Luna-1 subcluster</taxon>
        <taxon>Aquiluna</taxon>
    </lineage>
</organism>
<dbReference type="SUPFAM" id="SSF103481">
    <property type="entry name" value="Multidrug resistance efflux transporter EmrE"/>
    <property type="match status" value="1"/>
</dbReference>
<feature type="transmembrane region" description="Helical" evidence="1">
    <location>
        <begin position="85"/>
        <end position="103"/>
    </location>
</feature>
<feature type="transmembrane region" description="Helical" evidence="1">
    <location>
        <begin position="115"/>
        <end position="133"/>
    </location>
</feature>
<name>A0A7D4TRA1_9MICO</name>
<proteinExistence type="predicted"/>
<gene>
    <name evidence="2" type="ORF">HRU87_03120</name>
</gene>
<feature type="transmembrane region" description="Helical" evidence="1">
    <location>
        <begin position="145"/>
        <end position="166"/>
    </location>
</feature>
<dbReference type="EMBL" id="CP054056">
    <property type="protein sequence ID" value="QKJ25193.1"/>
    <property type="molecule type" value="Genomic_DNA"/>
</dbReference>